<sequence>MKEAGLDEEVAIVELEDSDRGSGNASAARTNQPMRVQIVGSTPTSMCAHSDVSIFSDLTKLLLEDLNIQSAKYNLNPQLNTLCGIAAVQGLPEARRLIEHRKVEHILVSRHDQEVVQSSSELKHMVHVLLEYNN</sequence>
<gene>
    <name evidence="1" type="ORF">LITE_LOCUS41761</name>
</gene>
<protein>
    <submittedName>
        <fullName evidence="1">Uncharacterized protein</fullName>
    </submittedName>
</protein>
<accession>A0AAV0Q6R1</accession>
<dbReference type="EMBL" id="CAMGYJ010000009">
    <property type="protein sequence ID" value="CAI0540590.1"/>
    <property type="molecule type" value="Genomic_DNA"/>
</dbReference>
<evidence type="ECO:0000313" key="1">
    <source>
        <dbReference type="EMBL" id="CAI0540590.1"/>
    </source>
</evidence>
<comment type="caution">
    <text evidence="1">The sequence shown here is derived from an EMBL/GenBank/DDBJ whole genome shotgun (WGS) entry which is preliminary data.</text>
</comment>
<proteinExistence type="predicted"/>
<keyword evidence="2" id="KW-1185">Reference proteome</keyword>
<evidence type="ECO:0000313" key="2">
    <source>
        <dbReference type="Proteomes" id="UP001154282"/>
    </source>
</evidence>
<organism evidence="1 2">
    <name type="scientific">Linum tenue</name>
    <dbReference type="NCBI Taxonomy" id="586396"/>
    <lineage>
        <taxon>Eukaryota</taxon>
        <taxon>Viridiplantae</taxon>
        <taxon>Streptophyta</taxon>
        <taxon>Embryophyta</taxon>
        <taxon>Tracheophyta</taxon>
        <taxon>Spermatophyta</taxon>
        <taxon>Magnoliopsida</taxon>
        <taxon>eudicotyledons</taxon>
        <taxon>Gunneridae</taxon>
        <taxon>Pentapetalae</taxon>
        <taxon>rosids</taxon>
        <taxon>fabids</taxon>
        <taxon>Malpighiales</taxon>
        <taxon>Linaceae</taxon>
        <taxon>Linum</taxon>
    </lineage>
</organism>
<name>A0AAV0Q6R1_9ROSI</name>
<reference evidence="1" key="1">
    <citation type="submission" date="2022-08" db="EMBL/GenBank/DDBJ databases">
        <authorList>
            <person name="Gutierrez-Valencia J."/>
        </authorList>
    </citation>
    <scope>NUCLEOTIDE SEQUENCE</scope>
</reference>
<dbReference type="Proteomes" id="UP001154282">
    <property type="component" value="Unassembled WGS sequence"/>
</dbReference>
<dbReference type="AlphaFoldDB" id="A0AAV0Q6R1"/>